<organism evidence="4 5">
    <name type="scientific">Crotalaria pallida</name>
    <name type="common">Smooth rattlebox</name>
    <name type="synonym">Crotalaria striata</name>
    <dbReference type="NCBI Taxonomy" id="3830"/>
    <lineage>
        <taxon>Eukaryota</taxon>
        <taxon>Viridiplantae</taxon>
        <taxon>Streptophyta</taxon>
        <taxon>Embryophyta</taxon>
        <taxon>Tracheophyta</taxon>
        <taxon>Spermatophyta</taxon>
        <taxon>Magnoliopsida</taxon>
        <taxon>eudicotyledons</taxon>
        <taxon>Gunneridae</taxon>
        <taxon>Pentapetalae</taxon>
        <taxon>rosids</taxon>
        <taxon>fabids</taxon>
        <taxon>Fabales</taxon>
        <taxon>Fabaceae</taxon>
        <taxon>Papilionoideae</taxon>
        <taxon>50 kb inversion clade</taxon>
        <taxon>genistoids sensu lato</taxon>
        <taxon>core genistoids</taxon>
        <taxon>Crotalarieae</taxon>
        <taxon>Crotalaria</taxon>
    </lineage>
</organism>
<evidence type="ECO:0000256" key="2">
    <source>
        <dbReference type="PROSITE-ProRule" id="PRU00117"/>
    </source>
</evidence>
<reference evidence="4 5" key="1">
    <citation type="submission" date="2024-01" db="EMBL/GenBank/DDBJ databases">
        <title>The genomes of 5 underutilized Papilionoideae crops provide insights into root nodulation and disease resistanc.</title>
        <authorList>
            <person name="Yuan L."/>
        </authorList>
    </citation>
    <scope>NUCLEOTIDE SEQUENCE [LARGE SCALE GENOMIC DNA]</scope>
    <source>
        <strain evidence="4">ZHUSHIDOU_FW_LH</strain>
        <tissue evidence="4">Leaf</tissue>
    </source>
</reference>
<dbReference type="Gene3D" id="3.30.310.210">
    <property type="match status" value="1"/>
</dbReference>
<keyword evidence="1" id="KW-0677">Repeat</keyword>
<keyword evidence="5" id="KW-1185">Reference proteome</keyword>
<keyword evidence="2" id="KW-0694">RNA-binding</keyword>
<dbReference type="Gene3D" id="3.30.1370.10">
    <property type="entry name" value="K Homology domain, type 1"/>
    <property type="match status" value="1"/>
</dbReference>
<dbReference type="SMART" id="SM00322">
    <property type="entry name" value="KH"/>
    <property type="match status" value="3"/>
</dbReference>
<proteinExistence type="predicted"/>
<feature type="domain" description="K Homology" evidence="3">
    <location>
        <begin position="422"/>
        <end position="492"/>
    </location>
</feature>
<sequence length="518" mass="56432">MSLLLLGLIMYVLGKQKKGNYWNLICSGHKSEISSLVLCRRVHDKLQRVLKGYGQRLGLAKSIDSEGVISMSSSLAVHFTVHRVLLQHRIIVRSSWETMAEIDQHFVGHETEQIIENSKPGQNEGPVAARGGAEKKWPGWPGQSVFRMLVPAQKVGAIIGRKGELIKKIVEETRARVKILGDPRGTSERAVMVSGKEEPESFLPPAVDALLRIHKILIDGLESDSYQATSSVHEKFSMKLLVQASQAGSLIGRDGSTVKSFEEASHCTVKVHRAEALPIFALPGDRVVEAVGDSTAVHKAIKLIALHLRKFLVDRRVLPVFEMNNQMANPHGGHQVEQIMPPLHQSRGQPQGAPVNVGGGPSFGHTPRYVPPPQHLVSYYPPPAMPPPVVEKQLHQSISYGSNASIGVHAPSNIQYPRSVVTQNTWRLQIPRSYADAVIGYNGNTISYIRRASGTNITIQETRGVLGEVTVDIIGTASGILTAQQLIQNVVAEAALTQPQQGYYGSGSGSVYGYGHGH</sequence>
<dbReference type="Pfam" id="PF00013">
    <property type="entry name" value="KH_1"/>
    <property type="match status" value="3"/>
</dbReference>
<dbReference type="AlphaFoldDB" id="A0AAN9HQX3"/>
<evidence type="ECO:0000313" key="4">
    <source>
        <dbReference type="EMBL" id="KAK7250986.1"/>
    </source>
</evidence>
<dbReference type="CDD" id="cd22460">
    <property type="entry name" value="KH-I_PEPPER_rpt2_like"/>
    <property type="match status" value="1"/>
</dbReference>
<evidence type="ECO:0000313" key="5">
    <source>
        <dbReference type="Proteomes" id="UP001372338"/>
    </source>
</evidence>
<dbReference type="PROSITE" id="PS50084">
    <property type="entry name" value="KH_TYPE_1"/>
    <property type="match status" value="3"/>
</dbReference>
<dbReference type="SUPFAM" id="SSF54791">
    <property type="entry name" value="Eukaryotic type KH-domain (KH-domain type I)"/>
    <property type="match status" value="3"/>
</dbReference>
<gene>
    <name evidence="4" type="ORF">RIF29_33820</name>
</gene>
<dbReference type="CDD" id="cd22459">
    <property type="entry name" value="KH-I_PEPPER_rpt1_like"/>
    <property type="match status" value="1"/>
</dbReference>
<accession>A0AAN9HQX3</accession>
<dbReference type="PANTHER" id="PTHR10288">
    <property type="entry name" value="KH DOMAIN CONTAINING RNA BINDING PROTEIN"/>
    <property type="match status" value="1"/>
</dbReference>
<comment type="caution">
    <text evidence="4">The sequence shown here is derived from an EMBL/GenBank/DDBJ whole genome shotgun (WGS) entry which is preliminary data.</text>
</comment>
<name>A0AAN9HQX3_CROPI</name>
<feature type="domain" description="K Homology" evidence="3">
    <location>
        <begin position="234"/>
        <end position="309"/>
    </location>
</feature>
<feature type="domain" description="K Homology" evidence="3">
    <location>
        <begin position="142"/>
        <end position="215"/>
    </location>
</feature>
<evidence type="ECO:0000256" key="1">
    <source>
        <dbReference type="ARBA" id="ARBA00022737"/>
    </source>
</evidence>
<protein>
    <recommendedName>
        <fullName evidence="3">K Homology domain-containing protein</fullName>
    </recommendedName>
</protein>
<dbReference type="EMBL" id="JAYWIO010000007">
    <property type="protein sequence ID" value="KAK7250986.1"/>
    <property type="molecule type" value="Genomic_DNA"/>
</dbReference>
<dbReference type="GO" id="GO:0003723">
    <property type="term" value="F:RNA binding"/>
    <property type="evidence" value="ECO:0007669"/>
    <property type="project" value="UniProtKB-UniRule"/>
</dbReference>
<dbReference type="InterPro" id="IPR004087">
    <property type="entry name" value="KH_dom"/>
</dbReference>
<dbReference type="InterPro" id="IPR004088">
    <property type="entry name" value="KH_dom_type_1"/>
</dbReference>
<dbReference type="Proteomes" id="UP001372338">
    <property type="component" value="Unassembled WGS sequence"/>
</dbReference>
<dbReference type="InterPro" id="IPR036612">
    <property type="entry name" value="KH_dom_type_1_sf"/>
</dbReference>
<evidence type="ECO:0000259" key="3">
    <source>
        <dbReference type="SMART" id="SM00322"/>
    </source>
</evidence>